<comment type="catalytic activity">
    <reaction evidence="5 8">
        <text>a 2'-deoxycytidine in DNA + S-adenosyl-L-methionine = a 5-methyl-2'-deoxycytidine in DNA + S-adenosyl-L-homocysteine + H(+)</text>
        <dbReference type="Rhea" id="RHEA:13681"/>
        <dbReference type="Rhea" id="RHEA-COMP:11369"/>
        <dbReference type="Rhea" id="RHEA-COMP:11370"/>
        <dbReference type="ChEBI" id="CHEBI:15378"/>
        <dbReference type="ChEBI" id="CHEBI:57856"/>
        <dbReference type="ChEBI" id="CHEBI:59789"/>
        <dbReference type="ChEBI" id="CHEBI:85452"/>
        <dbReference type="ChEBI" id="CHEBI:85454"/>
        <dbReference type="EC" id="2.1.1.37"/>
    </reaction>
</comment>
<dbReference type="InterPro" id="IPR018117">
    <property type="entry name" value="C5_DNA_meth_AS"/>
</dbReference>
<organism evidence="9 10">
    <name type="scientific">Enhygromyxa salina</name>
    <dbReference type="NCBI Taxonomy" id="215803"/>
    <lineage>
        <taxon>Bacteria</taxon>
        <taxon>Pseudomonadati</taxon>
        <taxon>Myxococcota</taxon>
        <taxon>Polyangia</taxon>
        <taxon>Nannocystales</taxon>
        <taxon>Nannocystaceae</taxon>
        <taxon>Enhygromyxa</taxon>
    </lineage>
</organism>
<dbReference type="NCBIfam" id="TIGR00675">
    <property type="entry name" value="dcm"/>
    <property type="match status" value="1"/>
</dbReference>
<evidence type="ECO:0000256" key="8">
    <source>
        <dbReference type="RuleBase" id="RU000417"/>
    </source>
</evidence>
<dbReference type="GO" id="GO:0032259">
    <property type="term" value="P:methylation"/>
    <property type="evidence" value="ECO:0007669"/>
    <property type="project" value="UniProtKB-KW"/>
</dbReference>
<dbReference type="EMBL" id="PVNK01000192">
    <property type="protein sequence ID" value="PRP93146.1"/>
    <property type="molecule type" value="Genomic_DNA"/>
</dbReference>
<dbReference type="GO" id="GO:0009307">
    <property type="term" value="P:DNA restriction-modification system"/>
    <property type="evidence" value="ECO:0007669"/>
    <property type="project" value="UniProtKB-KW"/>
</dbReference>
<proteinExistence type="inferred from homology"/>
<evidence type="ECO:0000313" key="9">
    <source>
        <dbReference type="EMBL" id="PRP93146.1"/>
    </source>
</evidence>
<dbReference type="PANTHER" id="PTHR10629:SF50">
    <property type="entry name" value="DNA (CYTOSINE-5)-METHYLTRANSFERASE CMT3"/>
    <property type="match status" value="1"/>
</dbReference>
<gene>
    <name evidence="9" type="primary">ydiP</name>
    <name evidence="9" type="ORF">ENSA5_44850</name>
</gene>
<dbReference type="PROSITE" id="PS51679">
    <property type="entry name" value="SAM_MT_C5"/>
    <property type="match status" value="1"/>
</dbReference>
<dbReference type="PROSITE" id="PS00095">
    <property type="entry name" value="C5_MTASE_2"/>
    <property type="match status" value="1"/>
</dbReference>
<keyword evidence="10" id="KW-1185">Reference proteome</keyword>
<evidence type="ECO:0000256" key="1">
    <source>
        <dbReference type="ARBA" id="ARBA00022603"/>
    </source>
</evidence>
<dbReference type="Pfam" id="PF00145">
    <property type="entry name" value="DNA_methylase"/>
    <property type="match status" value="1"/>
</dbReference>
<keyword evidence="3 6" id="KW-0949">S-adenosyl-L-methionine</keyword>
<dbReference type="SUPFAM" id="SSF53335">
    <property type="entry name" value="S-adenosyl-L-methionine-dependent methyltransferases"/>
    <property type="match status" value="1"/>
</dbReference>
<evidence type="ECO:0000256" key="3">
    <source>
        <dbReference type="ARBA" id="ARBA00022691"/>
    </source>
</evidence>
<dbReference type="InterPro" id="IPR001525">
    <property type="entry name" value="C5_MeTfrase"/>
</dbReference>
<dbReference type="GO" id="GO:0044027">
    <property type="term" value="P:negative regulation of gene expression via chromosomal CpG island methylation"/>
    <property type="evidence" value="ECO:0007669"/>
    <property type="project" value="TreeGrafter"/>
</dbReference>
<dbReference type="GO" id="GO:0003677">
    <property type="term" value="F:DNA binding"/>
    <property type="evidence" value="ECO:0007669"/>
    <property type="project" value="TreeGrafter"/>
</dbReference>
<evidence type="ECO:0000256" key="7">
    <source>
        <dbReference type="RuleBase" id="RU000416"/>
    </source>
</evidence>
<dbReference type="GO" id="GO:0003886">
    <property type="term" value="F:DNA (cytosine-5-)-methyltransferase activity"/>
    <property type="evidence" value="ECO:0007669"/>
    <property type="project" value="UniProtKB-EC"/>
</dbReference>
<accession>A0A2S9XJU1</accession>
<evidence type="ECO:0000313" key="10">
    <source>
        <dbReference type="Proteomes" id="UP000237968"/>
    </source>
</evidence>
<dbReference type="Gene3D" id="3.40.50.150">
    <property type="entry name" value="Vaccinia Virus protein VP39"/>
    <property type="match status" value="1"/>
</dbReference>
<dbReference type="InterPro" id="IPR031303">
    <property type="entry name" value="C5_meth_CS"/>
</dbReference>
<comment type="similarity">
    <text evidence="6 7">Belongs to the class I-like SAM-binding methyltransferase superfamily. C5-methyltransferase family.</text>
</comment>
<feature type="active site" evidence="6">
    <location>
        <position position="97"/>
    </location>
</feature>
<reference evidence="9 10" key="1">
    <citation type="submission" date="2018-03" db="EMBL/GenBank/DDBJ databases">
        <title>Draft Genome Sequences of the Obligatory Marine Myxobacteria Enhygromyxa salina SWB005.</title>
        <authorList>
            <person name="Poehlein A."/>
            <person name="Moghaddam J.A."/>
            <person name="Harms H."/>
            <person name="Alanjari M."/>
            <person name="Koenig G.M."/>
            <person name="Daniel R."/>
            <person name="Schaeberle T.F."/>
        </authorList>
    </citation>
    <scope>NUCLEOTIDE SEQUENCE [LARGE SCALE GENOMIC DNA]</scope>
    <source>
        <strain evidence="9 10">SWB005</strain>
    </source>
</reference>
<dbReference type="PANTHER" id="PTHR10629">
    <property type="entry name" value="CYTOSINE-SPECIFIC METHYLTRANSFERASE"/>
    <property type="match status" value="1"/>
</dbReference>
<sequence length="408" mass="44750">MLRSAPQLPLRLETPPGSPLEVAWPNSLRVAGLFAGIGGIERGLHQAGHQTELLCEIEPAASMVLERHFGLTPHGNVGDLTASVVPEIDLLAGGFPCQDLSQAGRTKGIGGSRSGLVDHMVRLLEELCPTPTWVLFENVPFMLQLDGGQAMAYLTETLANLGWVWAYRVVDTRAFGLPQRRKRVIFLASKSCDPRHVLFADEAGPREFSEDGVAYGFYWTEGRRGLGWGVDAVPPLKGGSSIGIPSPPAIWMPDGSIVTPDIRDAERLQGFPVGWTKHEGPTARKTLAARWKMVGNAVSVPVAKWVGRRLKHPKKPNFDERPIAKGRRWPSAGWGYGSEAFAVDLSNWPVHHSYKHLAEFLKYPTVPLSLRATAGFRLRTDAAKLNFEPGFLDALDVHIERMRATAAK</sequence>
<evidence type="ECO:0000256" key="2">
    <source>
        <dbReference type="ARBA" id="ARBA00022679"/>
    </source>
</evidence>
<evidence type="ECO:0000256" key="5">
    <source>
        <dbReference type="ARBA" id="ARBA00047422"/>
    </source>
</evidence>
<dbReference type="OrthoDB" id="9813719at2"/>
<dbReference type="InterPro" id="IPR029063">
    <property type="entry name" value="SAM-dependent_MTases_sf"/>
</dbReference>
<evidence type="ECO:0000256" key="4">
    <source>
        <dbReference type="ARBA" id="ARBA00022747"/>
    </source>
</evidence>
<keyword evidence="1 6" id="KW-0489">Methyltransferase</keyword>
<dbReference type="PRINTS" id="PR00105">
    <property type="entry name" value="C5METTRFRASE"/>
</dbReference>
<evidence type="ECO:0000256" key="6">
    <source>
        <dbReference type="PROSITE-ProRule" id="PRU01016"/>
    </source>
</evidence>
<dbReference type="InterPro" id="IPR050390">
    <property type="entry name" value="C5-Methyltransferase"/>
</dbReference>
<dbReference type="Proteomes" id="UP000237968">
    <property type="component" value="Unassembled WGS sequence"/>
</dbReference>
<dbReference type="AlphaFoldDB" id="A0A2S9XJU1"/>
<keyword evidence="4" id="KW-0680">Restriction system</keyword>
<comment type="caution">
    <text evidence="9">The sequence shown here is derived from an EMBL/GenBank/DDBJ whole genome shotgun (WGS) entry which is preliminary data.</text>
</comment>
<dbReference type="EC" id="2.1.1.37" evidence="8"/>
<dbReference type="PROSITE" id="PS00094">
    <property type="entry name" value="C5_MTASE_1"/>
    <property type="match status" value="1"/>
</dbReference>
<protein>
    <recommendedName>
        <fullName evidence="8">Cytosine-specific methyltransferase</fullName>
        <ecNumber evidence="8">2.1.1.37</ecNumber>
    </recommendedName>
</protein>
<dbReference type="REBASE" id="266462">
    <property type="entry name" value="M.EsaB005ORF44850P"/>
</dbReference>
<dbReference type="RefSeq" id="WP_106393755.1">
    <property type="nucleotide sequence ID" value="NZ_PVNK01000192.1"/>
</dbReference>
<keyword evidence="2 6" id="KW-0808">Transferase</keyword>
<name>A0A2S9XJU1_9BACT</name>